<name>A0A0E0KHN9_ORYPU</name>
<proteinExistence type="predicted"/>
<organism evidence="1">
    <name type="scientific">Oryza punctata</name>
    <name type="common">Red rice</name>
    <dbReference type="NCBI Taxonomy" id="4537"/>
    <lineage>
        <taxon>Eukaryota</taxon>
        <taxon>Viridiplantae</taxon>
        <taxon>Streptophyta</taxon>
        <taxon>Embryophyta</taxon>
        <taxon>Tracheophyta</taxon>
        <taxon>Spermatophyta</taxon>
        <taxon>Magnoliopsida</taxon>
        <taxon>Liliopsida</taxon>
        <taxon>Poales</taxon>
        <taxon>Poaceae</taxon>
        <taxon>BOP clade</taxon>
        <taxon>Oryzoideae</taxon>
        <taxon>Oryzeae</taxon>
        <taxon>Oryzinae</taxon>
        <taxon>Oryza</taxon>
    </lineage>
</organism>
<reference evidence="1" key="1">
    <citation type="submission" date="2015-04" db="UniProtKB">
        <authorList>
            <consortium name="EnsemblPlants"/>
        </authorList>
    </citation>
    <scope>IDENTIFICATION</scope>
</reference>
<dbReference type="Proteomes" id="UP000026962">
    <property type="component" value="Chromosome 3"/>
</dbReference>
<dbReference type="AlphaFoldDB" id="A0A0E0KHN9"/>
<protein>
    <recommendedName>
        <fullName evidence="3">ATPase AAA-type core domain-containing protein</fullName>
    </recommendedName>
</protein>
<dbReference type="EnsemblPlants" id="OPUNC03G27620.1">
    <property type="protein sequence ID" value="OPUNC03G27620.1"/>
    <property type="gene ID" value="OPUNC03G27620"/>
</dbReference>
<accession>A0A0E0KHN9</accession>
<dbReference type="STRING" id="4537.A0A0E0KHN9"/>
<dbReference type="HOGENOM" id="CLU_2487300_0_0_1"/>
<evidence type="ECO:0000313" key="2">
    <source>
        <dbReference type="Proteomes" id="UP000026962"/>
    </source>
</evidence>
<sequence>MWLVSPAGRQARPARCNGSNILWKGMRKNCKPSYRGYCQLAGYLLHGPLGTMKLTMLATMADYLGYDVYDLELTFVETNTELRKLLI</sequence>
<dbReference type="Gramene" id="OPUNC03G27620.1">
    <property type="protein sequence ID" value="OPUNC03G27620.1"/>
    <property type="gene ID" value="OPUNC03G27620"/>
</dbReference>
<evidence type="ECO:0000313" key="1">
    <source>
        <dbReference type="EnsemblPlants" id="OPUNC03G27620.1"/>
    </source>
</evidence>
<dbReference type="eggNOG" id="KOG0743">
    <property type="taxonomic scope" value="Eukaryota"/>
</dbReference>
<reference evidence="1" key="2">
    <citation type="submission" date="2018-05" db="EMBL/GenBank/DDBJ databases">
        <title>OpunRS2 (Oryza punctata Reference Sequence Version 2).</title>
        <authorList>
            <person name="Zhang J."/>
            <person name="Kudrna D."/>
            <person name="Lee S."/>
            <person name="Talag J."/>
            <person name="Welchert J."/>
            <person name="Wing R.A."/>
        </authorList>
    </citation>
    <scope>NUCLEOTIDE SEQUENCE [LARGE SCALE GENOMIC DNA]</scope>
</reference>
<evidence type="ECO:0008006" key="3">
    <source>
        <dbReference type="Google" id="ProtNLM"/>
    </source>
</evidence>
<dbReference type="PANTHER" id="PTHR23070">
    <property type="entry name" value="BCS1 AAA-TYPE ATPASE"/>
    <property type="match status" value="1"/>
</dbReference>
<dbReference type="InterPro" id="IPR050747">
    <property type="entry name" value="Mitochondrial_chaperone_BCS1"/>
</dbReference>
<keyword evidence="2" id="KW-1185">Reference proteome</keyword>